<name>A0AAU8DWV1_9ACTN</name>
<reference evidence="1" key="1">
    <citation type="submission" date="2024-05" db="EMBL/GenBank/DDBJ databases">
        <authorList>
            <person name="Cai S.Y."/>
            <person name="Jin L.M."/>
            <person name="Li H.R."/>
        </authorList>
    </citation>
    <scope>NUCLEOTIDE SEQUENCE</scope>
    <source>
        <strain evidence="1">A5-74</strain>
    </source>
</reference>
<dbReference type="AlphaFoldDB" id="A0AAU8DWV1"/>
<sequence length="85" mass="8970">MRGVRFIDNAGSVNQVARVSISSGKVMVRFHRDPPRASGFAVESWCSRAAAAVGVPTPAALAARTIRWSTACRLGCQKRAAVAVS</sequence>
<gene>
    <name evidence="1" type="ORF">ABLG96_10720</name>
</gene>
<organism evidence="1">
    <name type="scientific">Nakamurella sp. A5-74</name>
    <dbReference type="NCBI Taxonomy" id="3158264"/>
    <lineage>
        <taxon>Bacteria</taxon>
        <taxon>Bacillati</taxon>
        <taxon>Actinomycetota</taxon>
        <taxon>Actinomycetes</taxon>
        <taxon>Nakamurellales</taxon>
        <taxon>Nakamurellaceae</taxon>
        <taxon>Nakamurella</taxon>
    </lineage>
</organism>
<dbReference type="RefSeq" id="WP_353651308.1">
    <property type="nucleotide sequence ID" value="NZ_CP159218.1"/>
</dbReference>
<protein>
    <submittedName>
        <fullName evidence="1">Uncharacterized protein</fullName>
    </submittedName>
</protein>
<accession>A0AAU8DWV1</accession>
<proteinExistence type="predicted"/>
<dbReference type="EMBL" id="CP159218">
    <property type="protein sequence ID" value="XCG65703.1"/>
    <property type="molecule type" value="Genomic_DNA"/>
</dbReference>
<evidence type="ECO:0000313" key="1">
    <source>
        <dbReference type="EMBL" id="XCG65703.1"/>
    </source>
</evidence>